<dbReference type="GO" id="GO:0000976">
    <property type="term" value="F:transcription cis-regulatory region binding"/>
    <property type="evidence" value="ECO:0007669"/>
    <property type="project" value="TreeGrafter"/>
</dbReference>
<dbReference type="CDD" id="cd01392">
    <property type="entry name" value="HTH_LacI"/>
    <property type="match status" value="1"/>
</dbReference>
<dbReference type="PROSITE" id="PS50932">
    <property type="entry name" value="HTH_LACI_2"/>
    <property type="match status" value="1"/>
</dbReference>
<dbReference type="AlphaFoldDB" id="A0A7W9GFE8"/>
<keyword evidence="1" id="KW-0678">Repressor</keyword>
<keyword evidence="4" id="KW-0804">Transcription</keyword>
<sequence>MAAGRPTIIDVARDAGVSPATAGRVLGGYGTPSPELVRRVQDSARRLGYRANDVARSIVTGSTRVIGVVVSDIENPFFARAVNGISDRARAAGYEMLLVSTRMDLARERSAVEALMAKRVDGMIVASASVSEGGHLRRVREAGVPLVLLDRRNDGAGAVDAVLLDNRAAAQRAVSHLLDLGHRAVAAVTSATPGEGHSSSRRRKAAAEFPSSLRFKGYLDALEEAGVTCDPGWVLRCDDADAACERVRELLVTRPDVTAIFATTNVMTGGAFRAIMDGDRRCPEDISLMGFDDHEWSTLVRPQLSVVAQPAYDLGAAAGTVLLGRLSSPGSRSAPSETILQSSLIVRGSVAAPPT</sequence>
<evidence type="ECO:0000256" key="2">
    <source>
        <dbReference type="ARBA" id="ARBA00023015"/>
    </source>
</evidence>
<name>A0A7W9GFE8_9ACTN</name>
<dbReference type="EMBL" id="JACHMB010000001">
    <property type="protein sequence ID" value="MBB5782805.1"/>
    <property type="molecule type" value="Genomic_DNA"/>
</dbReference>
<dbReference type="Gene3D" id="1.10.260.40">
    <property type="entry name" value="lambda repressor-like DNA-binding domains"/>
    <property type="match status" value="1"/>
</dbReference>
<dbReference type="InterPro" id="IPR000843">
    <property type="entry name" value="HTH_LacI"/>
</dbReference>
<evidence type="ECO:0000256" key="3">
    <source>
        <dbReference type="ARBA" id="ARBA00023125"/>
    </source>
</evidence>
<accession>A0A7W9GFE8</accession>
<dbReference type="InterPro" id="IPR010982">
    <property type="entry name" value="Lambda_DNA-bd_dom_sf"/>
</dbReference>
<keyword evidence="2" id="KW-0805">Transcription regulation</keyword>
<evidence type="ECO:0000256" key="4">
    <source>
        <dbReference type="ARBA" id="ARBA00023163"/>
    </source>
</evidence>
<dbReference type="InterPro" id="IPR001761">
    <property type="entry name" value="Peripla_BP/Lac1_sug-bd_dom"/>
</dbReference>
<evidence type="ECO:0000313" key="7">
    <source>
        <dbReference type="Proteomes" id="UP000579153"/>
    </source>
</evidence>
<protein>
    <submittedName>
        <fullName evidence="6">LacI family transcriptional regulator</fullName>
    </submittedName>
</protein>
<dbReference type="Pfam" id="PF00356">
    <property type="entry name" value="LacI"/>
    <property type="match status" value="1"/>
</dbReference>
<evidence type="ECO:0000256" key="1">
    <source>
        <dbReference type="ARBA" id="ARBA00022491"/>
    </source>
</evidence>
<dbReference type="SUPFAM" id="SSF47413">
    <property type="entry name" value="lambda repressor-like DNA-binding domains"/>
    <property type="match status" value="1"/>
</dbReference>
<keyword evidence="3" id="KW-0238">DNA-binding</keyword>
<dbReference type="PROSITE" id="PS00356">
    <property type="entry name" value="HTH_LACI_1"/>
    <property type="match status" value="1"/>
</dbReference>
<dbReference type="Pfam" id="PF00532">
    <property type="entry name" value="Peripla_BP_1"/>
    <property type="match status" value="1"/>
</dbReference>
<dbReference type="PANTHER" id="PTHR30146">
    <property type="entry name" value="LACI-RELATED TRANSCRIPTIONAL REPRESSOR"/>
    <property type="match status" value="1"/>
</dbReference>
<evidence type="ECO:0000259" key="5">
    <source>
        <dbReference type="PROSITE" id="PS50932"/>
    </source>
</evidence>
<dbReference type="SUPFAM" id="SSF53822">
    <property type="entry name" value="Periplasmic binding protein-like I"/>
    <property type="match status" value="1"/>
</dbReference>
<keyword evidence="7" id="KW-1185">Reference proteome</keyword>
<proteinExistence type="predicted"/>
<evidence type="ECO:0000313" key="6">
    <source>
        <dbReference type="EMBL" id="MBB5782805.1"/>
    </source>
</evidence>
<dbReference type="PANTHER" id="PTHR30146:SF148">
    <property type="entry name" value="HTH-TYPE TRANSCRIPTIONAL REPRESSOR PURR-RELATED"/>
    <property type="match status" value="1"/>
</dbReference>
<organism evidence="6 7">
    <name type="scientific">Nonomuraea jabiensis</name>
    <dbReference type="NCBI Taxonomy" id="882448"/>
    <lineage>
        <taxon>Bacteria</taxon>
        <taxon>Bacillati</taxon>
        <taxon>Actinomycetota</taxon>
        <taxon>Actinomycetes</taxon>
        <taxon>Streptosporangiales</taxon>
        <taxon>Streptosporangiaceae</taxon>
        <taxon>Nonomuraea</taxon>
    </lineage>
</organism>
<dbReference type="GO" id="GO:0003700">
    <property type="term" value="F:DNA-binding transcription factor activity"/>
    <property type="evidence" value="ECO:0007669"/>
    <property type="project" value="TreeGrafter"/>
</dbReference>
<dbReference type="SMART" id="SM00354">
    <property type="entry name" value="HTH_LACI"/>
    <property type="match status" value="1"/>
</dbReference>
<gene>
    <name evidence="6" type="ORF">HD596_009561</name>
</gene>
<dbReference type="CDD" id="cd06267">
    <property type="entry name" value="PBP1_LacI_sugar_binding-like"/>
    <property type="match status" value="1"/>
</dbReference>
<reference evidence="6 7" key="1">
    <citation type="submission" date="2020-08" db="EMBL/GenBank/DDBJ databases">
        <title>Sequencing the genomes of 1000 actinobacteria strains.</title>
        <authorList>
            <person name="Klenk H.-P."/>
        </authorList>
    </citation>
    <scope>NUCLEOTIDE SEQUENCE [LARGE SCALE GENOMIC DNA]</scope>
    <source>
        <strain evidence="6 7">DSM 45507</strain>
    </source>
</reference>
<dbReference type="RefSeq" id="WP_185075833.1">
    <property type="nucleotide sequence ID" value="NZ_JACHMB010000001.1"/>
</dbReference>
<dbReference type="InterPro" id="IPR028082">
    <property type="entry name" value="Peripla_BP_I"/>
</dbReference>
<feature type="domain" description="HTH lacI-type" evidence="5">
    <location>
        <begin position="6"/>
        <end position="60"/>
    </location>
</feature>
<dbReference type="Proteomes" id="UP000579153">
    <property type="component" value="Unassembled WGS sequence"/>
</dbReference>
<comment type="caution">
    <text evidence="6">The sequence shown here is derived from an EMBL/GenBank/DDBJ whole genome shotgun (WGS) entry which is preliminary data.</text>
</comment>
<dbReference type="Gene3D" id="3.40.50.2300">
    <property type="match status" value="2"/>
</dbReference>